<dbReference type="OrthoDB" id="28042at2157"/>
<gene>
    <name evidence="1" type="ordered locus">Tneu_0608</name>
</gene>
<dbReference type="HOGENOM" id="CLU_102062_0_0_2"/>
<evidence type="ECO:0000313" key="2">
    <source>
        <dbReference type="Proteomes" id="UP000001694"/>
    </source>
</evidence>
<evidence type="ECO:0000313" key="1">
    <source>
        <dbReference type="EMBL" id="ACB39547.1"/>
    </source>
</evidence>
<sequence>MYYLHPNQALASNSTCVKYVKSLLAQYLGGGPLVFGKGDVPVLALSGFRQEDAPAVNLLTLLLYRWRRGEVELPPTAAAPVVNERAFRGVPYGGAELYFDFLWLRSWEAREITAFYHRARPRVVAVFLGGREFEVAATTDAAAQMLAVRKIVPSPHTPEGAATLKYSHALVFKIPPAPQDFELYLRHVAQMLNTAAALPPVEKKAVKVEKKELYLLHGGRQEDDGVVLDNEVYIYV</sequence>
<dbReference type="eggNOG" id="arCOG05507">
    <property type="taxonomic scope" value="Archaea"/>
</dbReference>
<reference evidence="1" key="1">
    <citation type="submission" date="2008-03" db="EMBL/GenBank/DDBJ databases">
        <title>Complete sequence of Thermoproteus neutrophilus V24Sta.</title>
        <authorList>
            <consortium name="US DOE Joint Genome Institute"/>
            <person name="Copeland A."/>
            <person name="Lucas S."/>
            <person name="Lapidus A."/>
            <person name="Glavina del Rio T."/>
            <person name="Dalin E."/>
            <person name="Tice H."/>
            <person name="Bruce D."/>
            <person name="Goodwin L."/>
            <person name="Pitluck S."/>
            <person name="Sims D."/>
            <person name="Brettin T."/>
            <person name="Detter J.C."/>
            <person name="Han C."/>
            <person name="Kuske C.R."/>
            <person name="Schmutz J."/>
            <person name="Larimer F."/>
            <person name="Land M."/>
            <person name="Hauser L."/>
            <person name="Kyrpides N."/>
            <person name="Mikhailova N."/>
            <person name="Biddle J.F."/>
            <person name="Zhang Z."/>
            <person name="Fitz-Gibbon S.T."/>
            <person name="Lowe T.M."/>
            <person name="Saltikov C."/>
            <person name="House C.H."/>
            <person name="Richardson P."/>
        </authorList>
    </citation>
    <scope>NUCLEOTIDE SEQUENCE [LARGE SCALE GENOMIC DNA]</scope>
    <source>
        <strain evidence="1">V24Sta</strain>
    </source>
</reference>
<name>B1YCN4_PYRNV</name>
<dbReference type="RefSeq" id="WP_012349967.1">
    <property type="nucleotide sequence ID" value="NC_010525.1"/>
</dbReference>
<dbReference type="KEGG" id="tne:Tneu_0608"/>
<protein>
    <submittedName>
        <fullName evidence="1">Uncharacterized protein</fullName>
    </submittedName>
</protein>
<dbReference type="Proteomes" id="UP000001694">
    <property type="component" value="Chromosome"/>
</dbReference>
<dbReference type="EMBL" id="CP001014">
    <property type="protein sequence ID" value="ACB39547.1"/>
    <property type="molecule type" value="Genomic_DNA"/>
</dbReference>
<dbReference type="GeneID" id="6165498"/>
<accession>B1YCN4</accession>
<proteinExistence type="predicted"/>
<keyword evidence="2" id="KW-1185">Reference proteome</keyword>
<organism evidence="1 2">
    <name type="scientific">Pyrobaculum neutrophilum (strain DSM 2338 / JCM 9278 / NBRC 100436 / V24Sta)</name>
    <name type="common">Thermoproteus neutrophilus</name>
    <dbReference type="NCBI Taxonomy" id="444157"/>
    <lineage>
        <taxon>Archaea</taxon>
        <taxon>Thermoproteota</taxon>
        <taxon>Thermoprotei</taxon>
        <taxon>Thermoproteales</taxon>
        <taxon>Thermoproteaceae</taxon>
        <taxon>Pyrobaculum</taxon>
    </lineage>
</organism>
<dbReference type="STRING" id="444157.Tneu_0608"/>
<dbReference type="AlphaFoldDB" id="B1YCN4"/>